<name>A0A101FX58_9CHLR</name>
<proteinExistence type="predicted"/>
<dbReference type="AlphaFoldDB" id="A0A101FX58"/>
<evidence type="ECO:0000313" key="3">
    <source>
        <dbReference type="Proteomes" id="UP000064249"/>
    </source>
</evidence>
<dbReference type="Proteomes" id="UP000064249">
    <property type="component" value="Unassembled WGS sequence"/>
</dbReference>
<protein>
    <recommendedName>
        <fullName evidence="4">HEAT repeat domain-containing protein</fullName>
    </recommendedName>
</protein>
<dbReference type="PANTHER" id="PTHR12697:SF5">
    <property type="entry name" value="DEOXYHYPUSINE HYDROXYLASE"/>
    <property type="match status" value="1"/>
</dbReference>
<dbReference type="InterPro" id="IPR021133">
    <property type="entry name" value="HEAT_type_2"/>
</dbReference>
<dbReference type="PROSITE" id="PS50077">
    <property type="entry name" value="HEAT_REPEAT"/>
    <property type="match status" value="1"/>
</dbReference>
<dbReference type="SMART" id="SM00567">
    <property type="entry name" value="EZ_HEAT"/>
    <property type="match status" value="4"/>
</dbReference>
<dbReference type="InterPro" id="IPR016024">
    <property type="entry name" value="ARM-type_fold"/>
</dbReference>
<dbReference type="InterPro" id="IPR004155">
    <property type="entry name" value="PBS_lyase_HEAT"/>
</dbReference>
<evidence type="ECO:0008006" key="4">
    <source>
        <dbReference type="Google" id="ProtNLM"/>
    </source>
</evidence>
<organism evidence="2 3">
    <name type="scientific">Anaerolinea thermophila</name>
    <dbReference type="NCBI Taxonomy" id="167964"/>
    <lineage>
        <taxon>Bacteria</taxon>
        <taxon>Bacillati</taxon>
        <taxon>Chloroflexota</taxon>
        <taxon>Anaerolineae</taxon>
        <taxon>Anaerolineales</taxon>
        <taxon>Anaerolineaceae</taxon>
        <taxon>Anaerolinea</taxon>
    </lineage>
</organism>
<dbReference type="InterPro" id="IPR011989">
    <property type="entry name" value="ARM-like"/>
</dbReference>
<comment type="caution">
    <text evidence="2">The sequence shown here is derived from an EMBL/GenBank/DDBJ whole genome shotgun (WGS) entry which is preliminary data.</text>
</comment>
<dbReference type="Gene3D" id="1.25.10.10">
    <property type="entry name" value="Leucine-rich Repeat Variant"/>
    <property type="match status" value="1"/>
</dbReference>
<accession>A0A101FX58</accession>
<dbReference type="SUPFAM" id="SSF48371">
    <property type="entry name" value="ARM repeat"/>
    <property type="match status" value="1"/>
</dbReference>
<sequence>MTASYNRDYDLAEIKKALKNLEAPFPPGFLYFFSDISASELKEIEKIWPEVWTERRRGLLEDMENLSENDTLLFFDHMAVMCLSDADPVARATAIRLLWQSDEESLVPILIKLLLEDPDVIVRAAAATALGIFVYQGELEEIKQSTYDRILENLVNVHTGTDDRLVRRRALESLGYATHPDVPGFIEQAYETDNEEWLQSALFAMGRTYNQRWVDWVLSMFDHPNSLVRYEAVRAAGELEAKAALEPLFDLLEEGTDDEDLYYATIWSLSKIGGKRVRQLIETSLDEAEDSEQTQFLEEALQNLDFTEQISGFDMMAFEGEDSDEWLLDDEEDY</sequence>
<dbReference type="Pfam" id="PF13646">
    <property type="entry name" value="HEAT_2"/>
    <property type="match status" value="2"/>
</dbReference>
<dbReference type="PANTHER" id="PTHR12697">
    <property type="entry name" value="PBS LYASE HEAT-LIKE PROTEIN"/>
    <property type="match status" value="1"/>
</dbReference>
<dbReference type="EMBL" id="LGFU01000073">
    <property type="protein sequence ID" value="KUK46098.1"/>
    <property type="molecule type" value="Genomic_DNA"/>
</dbReference>
<comment type="function">
    <text evidence="1">Catalyzes the hydroxylation of the N(6)-(4-aminobutyl)-L-lysine intermediate produced by deoxyhypusine synthase/DHPS on a critical lysine of the eukaryotic translation initiation factor 5A/eIF-5A. This is the second step of the post-translational modification of that lysine into an unusual amino acid residue named hypusine. Hypusination is unique to mature eIF-5A factor and is essential for its function.</text>
</comment>
<dbReference type="GO" id="GO:0016491">
    <property type="term" value="F:oxidoreductase activity"/>
    <property type="evidence" value="ECO:0007669"/>
    <property type="project" value="TreeGrafter"/>
</dbReference>
<evidence type="ECO:0000313" key="2">
    <source>
        <dbReference type="EMBL" id="KUK46098.1"/>
    </source>
</evidence>
<reference evidence="2 3" key="1">
    <citation type="journal article" date="2015" name="MBio">
        <title>Genome-Resolved Metagenomic Analysis Reveals Roles for Candidate Phyla and Other Microbial Community Members in Biogeochemical Transformations in Oil Reservoirs.</title>
        <authorList>
            <person name="Hu P."/>
            <person name="Tom L."/>
            <person name="Singh A."/>
            <person name="Thomas B.C."/>
            <person name="Baker B.J."/>
            <person name="Piceno Y.M."/>
            <person name="Andersen G.L."/>
            <person name="Banfield J.F."/>
        </authorList>
    </citation>
    <scope>NUCLEOTIDE SEQUENCE [LARGE SCALE GENOMIC DNA]</scope>
    <source>
        <strain evidence="2">46_16</strain>
    </source>
</reference>
<gene>
    <name evidence="2" type="ORF">XD73_1026</name>
</gene>
<evidence type="ECO:0000256" key="1">
    <source>
        <dbReference type="ARBA" id="ARBA00045876"/>
    </source>
</evidence>